<dbReference type="SUPFAM" id="SSF53706">
    <property type="entry name" value="Formate dehydrogenase/DMSO reductase, domains 1-3"/>
    <property type="match status" value="1"/>
</dbReference>
<organism evidence="5 6">
    <name type="scientific">bacterium (Candidatus Blackallbacteria) CG17_big_fil_post_rev_8_21_14_2_50_48_46</name>
    <dbReference type="NCBI Taxonomy" id="2014261"/>
    <lineage>
        <taxon>Bacteria</taxon>
        <taxon>Candidatus Blackallbacteria</taxon>
    </lineage>
</organism>
<dbReference type="PROSITE" id="PS51318">
    <property type="entry name" value="TAT"/>
    <property type="match status" value="1"/>
</dbReference>
<dbReference type="AlphaFoldDB" id="A0A2M7G024"/>
<dbReference type="InterPro" id="IPR009010">
    <property type="entry name" value="Asp_de-COase-like_dom_sf"/>
</dbReference>
<dbReference type="GO" id="GO:0016491">
    <property type="term" value="F:oxidoreductase activity"/>
    <property type="evidence" value="ECO:0007669"/>
    <property type="project" value="InterPro"/>
</dbReference>
<accession>A0A2M7G024</accession>
<evidence type="ECO:0000256" key="3">
    <source>
        <dbReference type="ARBA" id="ARBA00023014"/>
    </source>
</evidence>
<keyword evidence="2" id="KW-0408">Iron</keyword>
<dbReference type="InterPro" id="IPR050612">
    <property type="entry name" value="Prok_Mopterin_Oxidored"/>
</dbReference>
<evidence type="ECO:0000313" key="6">
    <source>
        <dbReference type="Proteomes" id="UP000231019"/>
    </source>
</evidence>
<reference evidence="5 6" key="1">
    <citation type="submission" date="2017-09" db="EMBL/GenBank/DDBJ databases">
        <title>Depth-based differentiation of microbial function through sediment-hosted aquifers and enrichment of novel symbionts in the deep terrestrial subsurface.</title>
        <authorList>
            <person name="Probst A.J."/>
            <person name="Ladd B."/>
            <person name="Jarett J.K."/>
            <person name="Geller-Mcgrath D.E."/>
            <person name="Sieber C.M."/>
            <person name="Emerson J.B."/>
            <person name="Anantharaman K."/>
            <person name="Thomas B.C."/>
            <person name="Malmstrom R."/>
            <person name="Stieglmeier M."/>
            <person name="Klingl A."/>
            <person name="Woyke T."/>
            <person name="Ryan C.M."/>
            <person name="Banfield J.F."/>
        </authorList>
    </citation>
    <scope>NUCLEOTIDE SEQUENCE [LARGE SCALE GENOMIC DNA]</scope>
    <source>
        <strain evidence="5">CG17_big_fil_post_rev_8_21_14_2_50_48_46</strain>
    </source>
</reference>
<dbReference type="Gene3D" id="3.40.50.12440">
    <property type="match status" value="1"/>
</dbReference>
<dbReference type="Gene3D" id="3.40.228.10">
    <property type="entry name" value="Dimethylsulfoxide Reductase, domain 2"/>
    <property type="match status" value="1"/>
</dbReference>
<dbReference type="PROSITE" id="PS51257">
    <property type="entry name" value="PROKAR_LIPOPROTEIN"/>
    <property type="match status" value="1"/>
</dbReference>
<gene>
    <name evidence="5" type="ORF">COW36_19100</name>
</gene>
<evidence type="ECO:0000256" key="2">
    <source>
        <dbReference type="ARBA" id="ARBA00023004"/>
    </source>
</evidence>
<dbReference type="InterPro" id="IPR006656">
    <property type="entry name" value="Mopterin_OxRdtase"/>
</dbReference>
<dbReference type="Proteomes" id="UP000231019">
    <property type="component" value="Unassembled WGS sequence"/>
</dbReference>
<dbReference type="EMBL" id="PFFQ01000054">
    <property type="protein sequence ID" value="PIW15032.1"/>
    <property type="molecule type" value="Genomic_DNA"/>
</dbReference>
<dbReference type="SUPFAM" id="SSF50692">
    <property type="entry name" value="ADC-like"/>
    <property type="match status" value="1"/>
</dbReference>
<dbReference type="Pfam" id="PF00384">
    <property type="entry name" value="Molybdopterin"/>
    <property type="match status" value="1"/>
</dbReference>
<dbReference type="Gene3D" id="3.40.50.740">
    <property type="match status" value="1"/>
</dbReference>
<comment type="caution">
    <text evidence="5">The sequence shown here is derived from an EMBL/GenBank/DDBJ whole genome shotgun (WGS) entry which is preliminary data.</text>
</comment>
<evidence type="ECO:0000259" key="4">
    <source>
        <dbReference type="Pfam" id="PF00384"/>
    </source>
</evidence>
<dbReference type="InterPro" id="IPR006311">
    <property type="entry name" value="TAT_signal"/>
</dbReference>
<sequence>MSNSMNRLSFLKRMAAWGAAIGVSGCASRANNLDDRDNPVLRYFKPLQVENPLKAYPNRGWENVYRNLFQHDSDFSFLCAPNDTHNCLLKTYVKNGIAIRIGPTYGYGKAKDLYGQTASHRWDPRLCQKGLGLVRRIYGDRRLKAPMIRKGYKAWVDAGFPRDRQTGKPDPKYFQRGKDAWLRIDWKDAYSIAAKALSNIAETYHGETGQKRLLAQGYDDAMVLAMEGSGTQTIKLRGGMAPLGATRIFGMYRMANSLALMDAKQRKVSPEKSFGARGWDSYSWHTDLPPGHPMVTGAQTNDFELFSVEHSKLAIAWGMNWITTKMPDSHWLTEARLKGTKTVTVTVEYSATASKTDEVIVIRPGSDPAFALGLAQVIIERNLFDSEFVKTKTDLPFLIRLDTLQPLRPEDVIKDYKTKVPKNLDVLIGDEKPPANVLQKDQFIKEKMGKSFQPYMIWDSVKSQVMPVTRDDWGKNMLKLGLNPDLNAVKKVKLVSGKEVEVRTVFDLTRQYLNQNFTPEQTSQITTAPVSGILSLATQIAANKEKTLFVTGMGPNQFFNADLKDRAIFLVAALTRNLGFPGGNVGSYAGNYRGALFGGEPLYTLEDPFHPQLDPKGKVSTAKYSHYESLHYFNYGDRPLRMGKHLLTGESHLPVPTKAMWLNNSNSVLGNIKWHFDVINNTLPKLEFVAYADWWWTGSCEYADLVFACDSWAEFRHPDLTASCTNPFVQVYPTSPLKRIFDTRSDIEIIAGVGKALAQELDEPRLAQMWEFVEKDQVDVYLQRIINGTSALKGYTFEKLHLDAKEGIPALMNNRTYPRLSSYEQVHDEKPWHTKSGRLEFYRFEPEFVENGENLVVYREPIDSTHYEPNVIVSKPHPAIRPKQPADYGVNENQLDTETRQARHVVRTGEELLKSKHPLKAQQFSHVYHTPKYRHGAHTTPVDTDFTGVWFGPFGDIYRHDKRNPSVIEGYVDINPLDAKELGVDDGDYVYIDADPGDRPYRDHIASTEAYKVARLLLRARYYPGTPRGVARTWHNMYGATFGSVKGHETREDGLAKNPETNYQSMYRYGSHQSATRAWLKPTLMTESLVHKSMFGQGLAKGFEPDIHCPVGAPREAFVKITRAASGGLDAKGKWRPVTLGFRPTYESKAMKTYLKGQFTGVKR</sequence>
<keyword evidence="1" id="KW-0479">Metal-binding</keyword>
<dbReference type="GO" id="GO:0046872">
    <property type="term" value="F:metal ion binding"/>
    <property type="evidence" value="ECO:0007669"/>
    <property type="project" value="UniProtKB-KW"/>
</dbReference>
<dbReference type="Gene3D" id="2.40.40.20">
    <property type="match status" value="1"/>
</dbReference>
<dbReference type="PANTHER" id="PTHR43742">
    <property type="entry name" value="TRIMETHYLAMINE-N-OXIDE REDUCTASE"/>
    <property type="match status" value="1"/>
</dbReference>
<proteinExistence type="predicted"/>
<evidence type="ECO:0000256" key="1">
    <source>
        <dbReference type="ARBA" id="ARBA00022723"/>
    </source>
</evidence>
<dbReference type="PANTHER" id="PTHR43742:SF6">
    <property type="entry name" value="OXIDOREDUCTASE YYAE-RELATED"/>
    <property type="match status" value="1"/>
</dbReference>
<feature type="domain" description="Molybdopterin oxidoreductase" evidence="4">
    <location>
        <begin position="142"/>
        <end position="751"/>
    </location>
</feature>
<protein>
    <submittedName>
        <fullName evidence="5">Molybdopterin oxidoreductase</fullName>
    </submittedName>
</protein>
<keyword evidence="3" id="KW-0411">Iron-sulfur</keyword>
<name>A0A2M7G024_9BACT</name>
<evidence type="ECO:0000313" key="5">
    <source>
        <dbReference type="EMBL" id="PIW15032.1"/>
    </source>
</evidence>
<dbReference type="GO" id="GO:0051536">
    <property type="term" value="F:iron-sulfur cluster binding"/>
    <property type="evidence" value="ECO:0007669"/>
    <property type="project" value="UniProtKB-KW"/>
</dbReference>